<organism evidence="2 3">
    <name type="scientific">Marasmius tenuissimus</name>
    <dbReference type="NCBI Taxonomy" id="585030"/>
    <lineage>
        <taxon>Eukaryota</taxon>
        <taxon>Fungi</taxon>
        <taxon>Dikarya</taxon>
        <taxon>Basidiomycota</taxon>
        <taxon>Agaricomycotina</taxon>
        <taxon>Agaricomycetes</taxon>
        <taxon>Agaricomycetidae</taxon>
        <taxon>Agaricales</taxon>
        <taxon>Marasmiineae</taxon>
        <taxon>Marasmiaceae</taxon>
        <taxon>Marasmius</taxon>
    </lineage>
</organism>
<dbReference type="Gene3D" id="3.40.462.20">
    <property type="match status" value="1"/>
</dbReference>
<gene>
    <name evidence="2" type="ORF">AAF712_001525</name>
</gene>
<feature type="domain" description="Berberine/berberine-like" evidence="1">
    <location>
        <begin position="162"/>
        <end position="195"/>
    </location>
</feature>
<proteinExistence type="predicted"/>
<evidence type="ECO:0000313" key="3">
    <source>
        <dbReference type="Proteomes" id="UP001437256"/>
    </source>
</evidence>
<dbReference type="InterPro" id="IPR016169">
    <property type="entry name" value="FAD-bd_PCMH_sub2"/>
</dbReference>
<accession>A0ABR3AD76</accession>
<dbReference type="EMBL" id="JBBXMP010000003">
    <property type="protein sequence ID" value="KAL0071668.1"/>
    <property type="molecule type" value="Genomic_DNA"/>
</dbReference>
<evidence type="ECO:0000313" key="2">
    <source>
        <dbReference type="EMBL" id="KAL0071668.1"/>
    </source>
</evidence>
<evidence type="ECO:0000259" key="1">
    <source>
        <dbReference type="Pfam" id="PF08031"/>
    </source>
</evidence>
<keyword evidence="3" id="KW-1185">Reference proteome</keyword>
<dbReference type="Pfam" id="PF08031">
    <property type="entry name" value="BBE"/>
    <property type="match status" value="1"/>
</dbReference>
<comment type="caution">
    <text evidence="2">The sequence shown here is derived from an EMBL/GenBank/DDBJ whole genome shotgun (WGS) entry which is preliminary data.</text>
</comment>
<dbReference type="Proteomes" id="UP001437256">
    <property type="component" value="Unassembled WGS sequence"/>
</dbReference>
<dbReference type="Gene3D" id="3.30.465.10">
    <property type="match status" value="1"/>
</dbReference>
<reference evidence="2 3" key="1">
    <citation type="submission" date="2024-05" db="EMBL/GenBank/DDBJ databases">
        <title>A draft genome resource for the thread blight pathogen Marasmius tenuissimus strain MS-2.</title>
        <authorList>
            <person name="Yulfo-Soto G.E."/>
            <person name="Baruah I.K."/>
            <person name="Amoako-Attah I."/>
            <person name="Bukari Y."/>
            <person name="Meinhardt L.W."/>
            <person name="Bailey B.A."/>
            <person name="Cohen S.P."/>
        </authorList>
    </citation>
    <scope>NUCLEOTIDE SEQUENCE [LARGE SCALE GENOMIC DNA]</scope>
    <source>
        <strain evidence="2 3">MS-2</strain>
    </source>
</reference>
<name>A0ABR3AD76_9AGAR</name>
<protein>
    <recommendedName>
        <fullName evidence="1">Berberine/berberine-like domain-containing protein</fullName>
    </recommendedName>
</protein>
<dbReference type="InterPro" id="IPR012951">
    <property type="entry name" value="BBE"/>
</dbReference>
<sequence length="204" mass="22259">MVNLFYDAPASPASGLFDAFLTIPSVSSDIGVRSYLTLVESAGTDVTANMRGLYNTVSHTAITPALMQVLLNETLSYGSQLQSQSLFLNGYALEPFLPQAYKQGDTDTAYPPNRNENIHPMNVYYAWTDAQSDSLMLETSHTTVATLDQFLASSGIRASAKYPNYALYDTKVEDLYGDSLARLRSIKKQVDPSDVMGLAGGFKL</sequence>